<gene>
    <name evidence="4" type="ORF">EV696_10148</name>
</gene>
<dbReference type="PANTHER" id="PTHR43684">
    <property type="match status" value="1"/>
</dbReference>
<dbReference type="GO" id="GO:0004165">
    <property type="term" value="F:delta(3)-delta(2)-enoyl-CoA isomerase activity"/>
    <property type="evidence" value="ECO:0007669"/>
    <property type="project" value="UniProtKB-ARBA"/>
</dbReference>
<evidence type="ECO:0000256" key="1">
    <source>
        <dbReference type="ARBA" id="ARBA00004275"/>
    </source>
</evidence>
<proteinExistence type="predicted"/>
<evidence type="ECO:0000256" key="3">
    <source>
        <dbReference type="ARBA" id="ARBA00023235"/>
    </source>
</evidence>
<dbReference type="Proteomes" id="UP000295375">
    <property type="component" value="Unassembled WGS sequence"/>
</dbReference>
<dbReference type="Pfam" id="PF00378">
    <property type="entry name" value="ECH_1"/>
    <property type="match status" value="1"/>
</dbReference>
<organism evidence="4 5">
    <name type="scientific">Permianibacter aggregans</name>
    <dbReference type="NCBI Taxonomy" id="1510150"/>
    <lineage>
        <taxon>Bacteria</taxon>
        <taxon>Pseudomonadati</taxon>
        <taxon>Pseudomonadota</taxon>
        <taxon>Gammaproteobacteria</taxon>
        <taxon>Pseudomonadales</taxon>
        <taxon>Pseudomonadaceae</taxon>
        <taxon>Permianibacter</taxon>
    </lineage>
</organism>
<dbReference type="PANTHER" id="PTHR43684:SF1">
    <property type="entry name" value="ENOYL-COA DELTA ISOMERASE 2"/>
    <property type="match status" value="1"/>
</dbReference>
<keyword evidence="2" id="KW-0576">Peroxisome</keyword>
<dbReference type="CDD" id="cd06558">
    <property type="entry name" value="crotonase-like"/>
    <property type="match status" value="1"/>
</dbReference>
<dbReference type="EMBL" id="SNYM01000001">
    <property type="protein sequence ID" value="TDQ51079.1"/>
    <property type="molecule type" value="Genomic_DNA"/>
</dbReference>
<dbReference type="SUPFAM" id="SSF52096">
    <property type="entry name" value="ClpP/crotonase"/>
    <property type="match status" value="1"/>
</dbReference>
<dbReference type="InterPro" id="IPR051053">
    <property type="entry name" value="ECH/Chromodomain_protein"/>
</dbReference>
<protein>
    <submittedName>
        <fullName evidence="4">Enoyl-CoA hydratase</fullName>
    </submittedName>
</protein>
<dbReference type="InterPro" id="IPR001753">
    <property type="entry name" value="Enoyl-CoA_hydra/iso"/>
</dbReference>
<dbReference type="AlphaFoldDB" id="A0A4R6UYD8"/>
<keyword evidence="3" id="KW-0413">Isomerase</keyword>
<keyword evidence="5" id="KW-1185">Reference proteome</keyword>
<dbReference type="InterPro" id="IPR029045">
    <property type="entry name" value="ClpP/crotonase-like_dom_sf"/>
</dbReference>
<evidence type="ECO:0000256" key="2">
    <source>
        <dbReference type="ARBA" id="ARBA00023140"/>
    </source>
</evidence>
<name>A0A4R6UYD8_9GAMM</name>
<dbReference type="OrthoDB" id="9797151at2"/>
<evidence type="ECO:0000313" key="5">
    <source>
        <dbReference type="Proteomes" id="UP000295375"/>
    </source>
</evidence>
<sequence>MSNGTIDYQQQHGIAEIRLNRPDKRNALTQAMYQAIVGYLREAESNPDVRCVIFVGEGEHFCAGNDLGDFLNSPPIDEQSPVIQLLFALAQAKKPLIAAVEGFAVGIGTTLLLHCDFAYAGSDAKFSLPFVNLALVPEAASSLLLPKLSGYTRAAELLLLGESFSPEKALQAGLLTQTTPRAEALTMARETAAKLAAKPPAALRASKALMKRTMLAPVEESIRAEVDVFAKCLQSPEAKEAFQAFLEKRPPNFSQFR</sequence>
<evidence type="ECO:0000313" key="4">
    <source>
        <dbReference type="EMBL" id="TDQ51079.1"/>
    </source>
</evidence>
<reference evidence="4 5" key="1">
    <citation type="submission" date="2019-03" db="EMBL/GenBank/DDBJ databases">
        <title>Genomic Encyclopedia of Type Strains, Phase IV (KMG-IV): sequencing the most valuable type-strain genomes for metagenomic binning, comparative biology and taxonomic classification.</title>
        <authorList>
            <person name="Goeker M."/>
        </authorList>
    </citation>
    <scope>NUCLEOTIDE SEQUENCE [LARGE SCALE GENOMIC DNA]</scope>
    <source>
        <strain evidence="4 5">DSM 103792</strain>
    </source>
</reference>
<comment type="subcellular location">
    <subcellularLocation>
        <location evidence="1">Peroxisome</location>
    </subcellularLocation>
</comment>
<dbReference type="RefSeq" id="WP_133586936.1">
    <property type="nucleotide sequence ID" value="NZ_CP037953.1"/>
</dbReference>
<dbReference type="Gene3D" id="3.90.226.10">
    <property type="entry name" value="2-enoyl-CoA Hydratase, Chain A, domain 1"/>
    <property type="match status" value="1"/>
</dbReference>
<comment type="caution">
    <text evidence="4">The sequence shown here is derived from an EMBL/GenBank/DDBJ whole genome shotgun (WGS) entry which is preliminary data.</text>
</comment>
<accession>A0A4R6UYD8</accession>